<evidence type="ECO:0000313" key="7">
    <source>
        <dbReference type="EMBL" id="KAL3634708.1"/>
    </source>
</evidence>
<proteinExistence type="inferred from homology"/>
<organism evidence="7 8">
    <name type="scientific">Castilleja foliolosa</name>
    <dbReference type="NCBI Taxonomy" id="1961234"/>
    <lineage>
        <taxon>Eukaryota</taxon>
        <taxon>Viridiplantae</taxon>
        <taxon>Streptophyta</taxon>
        <taxon>Embryophyta</taxon>
        <taxon>Tracheophyta</taxon>
        <taxon>Spermatophyta</taxon>
        <taxon>Magnoliopsida</taxon>
        <taxon>eudicotyledons</taxon>
        <taxon>Gunneridae</taxon>
        <taxon>Pentapetalae</taxon>
        <taxon>asterids</taxon>
        <taxon>lamiids</taxon>
        <taxon>Lamiales</taxon>
        <taxon>Orobanchaceae</taxon>
        <taxon>Pedicularideae</taxon>
        <taxon>Castillejinae</taxon>
        <taxon>Castilleja</taxon>
    </lineage>
</organism>
<feature type="domain" description="Dienelactone hydrolase" evidence="6">
    <location>
        <begin position="86"/>
        <end position="300"/>
    </location>
</feature>
<dbReference type="InterPro" id="IPR029058">
    <property type="entry name" value="AB_hydrolase_fold"/>
</dbReference>
<reference evidence="8" key="1">
    <citation type="journal article" date="2024" name="IScience">
        <title>Strigolactones Initiate the Formation of Haustorium-like Structures in Castilleja.</title>
        <authorList>
            <person name="Buerger M."/>
            <person name="Peterson D."/>
            <person name="Chory J."/>
        </authorList>
    </citation>
    <scope>NUCLEOTIDE SEQUENCE [LARGE SCALE GENOMIC DNA]</scope>
</reference>
<dbReference type="GO" id="GO:0005829">
    <property type="term" value="C:cytosol"/>
    <property type="evidence" value="ECO:0007669"/>
    <property type="project" value="UniProtKB-SubCell"/>
</dbReference>
<dbReference type="Gene3D" id="3.40.50.1820">
    <property type="entry name" value="alpha/beta hydrolase"/>
    <property type="match status" value="1"/>
</dbReference>
<dbReference type="GO" id="GO:0016787">
    <property type="term" value="F:hydrolase activity"/>
    <property type="evidence" value="ECO:0007669"/>
    <property type="project" value="UniProtKB-KW"/>
</dbReference>
<dbReference type="Pfam" id="PF01738">
    <property type="entry name" value="DLH"/>
    <property type="match status" value="1"/>
</dbReference>
<dbReference type="PANTHER" id="PTHR46812">
    <property type="entry name" value="CARBOXYMETHYLENEBUTENOLIDASE HOMOLOG"/>
    <property type="match status" value="1"/>
</dbReference>
<evidence type="ECO:0000313" key="8">
    <source>
        <dbReference type="Proteomes" id="UP001632038"/>
    </source>
</evidence>
<dbReference type="InterPro" id="IPR002925">
    <property type="entry name" value="Dienelactn_hydro"/>
</dbReference>
<evidence type="ECO:0000256" key="1">
    <source>
        <dbReference type="ARBA" id="ARBA00004514"/>
    </source>
</evidence>
<protein>
    <recommendedName>
        <fullName evidence="3">Carboxymethylenebutenolidase homolog</fullName>
    </recommendedName>
</protein>
<keyword evidence="4" id="KW-0963">Cytoplasm</keyword>
<dbReference type="AlphaFoldDB" id="A0ABD3CXH1"/>
<evidence type="ECO:0000256" key="2">
    <source>
        <dbReference type="ARBA" id="ARBA00008456"/>
    </source>
</evidence>
<dbReference type="Proteomes" id="UP001632038">
    <property type="component" value="Unassembled WGS sequence"/>
</dbReference>
<keyword evidence="5" id="KW-0378">Hydrolase</keyword>
<dbReference type="EMBL" id="JAVIJP010000028">
    <property type="protein sequence ID" value="KAL3634708.1"/>
    <property type="molecule type" value="Genomic_DNA"/>
</dbReference>
<evidence type="ECO:0000256" key="5">
    <source>
        <dbReference type="ARBA" id="ARBA00022801"/>
    </source>
</evidence>
<comment type="subcellular location">
    <subcellularLocation>
        <location evidence="1">Cytoplasm</location>
        <location evidence="1">Cytosol</location>
    </subcellularLocation>
</comment>
<comment type="caution">
    <text evidence="7">The sequence shown here is derived from an EMBL/GenBank/DDBJ whole genome shotgun (WGS) entry which is preliminary data.</text>
</comment>
<evidence type="ECO:0000256" key="3">
    <source>
        <dbReference type="ARBA" id="ARBA00014180"/>
    </source>
</evidence>
<evidence type="ECO:0000259" key="6">
    <source>
        <dbReference type="Pfam" id="PF01738"/>
    </source>
</evidence>
<name>A0ABD3CXH1_9LAMI</name>
<sequence>MDLGSIFTAPTIIKQQQPTFRAPLRFPAIFVQKSKIMVTWNKKSNKLKVCCSQVKVVDNNNISDDEEACELVNGTELTIGDECTRAYFFTAVKNNNAIGILLLSDIFGFEDSSTQDFAYRLACNGYNVLVPDLFKGDPWTKNRPKALLEEWITKHKPESKTKTIFESAKWMINEFASLGISKKLGIIGFCYGGGRVIETLAQDQGALFGSGVSFYGTRIESFVVANNNINVPLLMITGDDDAICSVDSLVDIKKSCKNNELMRIEVFEGRGHGFAHRPQTADEDEDAEKAFMMMRNWLHHGLIEEKVELKSL</sequence>
<comment type="similarity">
    <text evidence="2">Belongs to the dienelactone hydrolase family.</text>
</comment>
<dbReference type="PANTHER" id="PTHR46812:SF1">
    <property type="entry name" value="CARBOXYMETHYLENEBUTENOLIDASE HOMOLOG"/>
    <property type="match status" value="1"/>
</dbReference>
<gene>
    <name evidence="7" type="ORF">CASFOL_021762</name>
</gene>
<accession>A0ABD3CXH1</accession>
<evidence type="ECO:0000256" key="4">
    <source>
        <dbReference type="ARBA" id="ARBA00022490"/>
    </source>
</evidence>
<dbReference type="SUPFAM" id="SSF53474">
    <property type="entry name" value="alpha/beta-Hydrolases"/>
    <property type="match status" value="1"/>
</dbReference>
<keyword evidence="8" id="KW-1185">Reference proteome</keyword>
<dbReference type="InterPro" id="IPR042946">
    <property type="entry name" value="CMBL"/>
</dbReference>